<reference evidence="8 9" key="1">
    <citation type="submission" date="2016-08" db="EMBL/GenBank/DDBJ databases">
        <title>Novel Firmicute Genomes.</title>
        <authorList>
            <person name="Poppleton D.I."/>
            <person name="Gribaldo S."/>
        </authorList>
    </citation>
    <scope>NUCLEOTIDE SEQUENCE [LARGE SCALE GENOMIC DNA]</scope>
    <source>
        <strain evidence="8 9">RAOx-1</strain>
    </source>
</reference>
<feature type="transmembrane region" description="Helical" evidence="6">
    <location>
        <begin position="88"/>
        <end position="107"/>
    </location>
</feature>
<evidence type="ECO:0000259" key="7">
    <source>
        <dbReference type="Pfam" id="PF06271"/>
    </source>
</evidence>
<keyword evidence="3 6" id="KW-0812">Transmembrane</keyword>
<dbReference type="InterPro" id="IPR010432">
    <property type="entry name" value="RDD"/>
</dbReference>
<dbReference type="GO" id="GO:0005886">
    <property type="term" value="C:plasma membrane"/>
    <property type="evidence" value="ECO:0007669"/>
    <property type="project" value="UniProtKB-SubCell"/>
</dbReference>
<keyword evidence="4 6" id="KW-1133">Transmembrane helix</keyword>
<dbReference type="RefSeq" id="WP_120190950.1">
    <property type="nucleotide sequence ID" value="NZ_MCHY01000011.1"/>
</dbReference>
<accession>A0A419SEU0</accession>
<dbReference type="Pfam" id="PF06271">
    <property type="entry name" value="RDD"/>
    <property type="match status" value="1"/>
</dbReference>
<dbReference type="AlphaFoldDB" id="A0A419SEU0"/>
<dbReference type="InterPro" id="IPR051791">
    <property type="entry name" value="Pra-immunoreactive"/>
</dbReference>
<dbReference type="Proteomes" id="UP000284219">
    <property type="component" value="Unassembled WGS sequence"/>
</dbReference>
<comment type="caution">
    <text evidence="8">The sequence shown here is derived from an EMBL/GenBank/DDBJ whole genome shotgun (WGS) entry which is preliminary data.</text>
</comment>
<proteinExistence type="predicted"/>
<dbReference type="PANTHER" id="PTHR36115">
    <property type="entry name" value="PROLINE-RICH ANTIGEN HOMOLOG-RELATED"/>
    <property type="match status" value="1"/>
</dbReference>
<dbReference type="EMBL" id="MCHY01000011">
    <property type="protein sequence ID" value="RKD21833.1"/>
    <property type="molecule type" value="Genomic_DNA"/>
</dbReference>
<evidence type="ECO:0000256" key="4">
    <source>
        <dbReference type="ARBA" id="ARBA00022989"/>
    </source>
</evidence>
<evidence type="ECO:0000313" key="8">
    <source>
        <dbReference type="EMBL" id="RKD21833.1"/>
    </source>
</evidence>
<gene>
    <name evidence="8" type="ORF">BEP19_14575</name>
</gene>
<evidence type="ECO:0000256" key="1">
    <source>
        <dbReference type="ARBA" id="ARBA00004651"/>
    </source>
</evidence>
<evidence type="ECO:0000256" key="5">
    <source>
        <dbReference type="ARBA" id="ARBA00023136"/>
    </source>
</evidence>
<evidence type="ECO:0000256" key="6">
    <source>
        <dbReference type="SAM" id="Phobius"/>
    </source>
</evidence>
<feature type="transmembrane region" description="Helical" evidence="6">
    <location>
        <begin position="7"/>
        <end position="31"/>
    </location>
</feature>
<evidence type="ECO:0000256" key="3">
    <source>
        <dbReference type="ARBA" id="ARBA00022692"/>
    </source>
</evidence>
<keyword evidence="2" id="KW-1003">Cell membrane</keyword>
<keyword evidence="5 6" id="KW-0472">Membrane</keyword>
<sequence>MNRPAGFWVRLLAIIADTIVLSFINMFFILFLGESSLFYALSAVIGWLYFAGLESSSRQATLGKMLFSLKVTDLSGNRISFARATGRYFSKAISTLLLFLGYLMVAFSSRKQGLHDKIASTLVVRKNLISNFDRWQDDDSGYGGDR</sequence>
<comment type="subcellular location">
    <subcellularLocation>
        <location evidence="1">Cell membrane</location>
        <topology evidence="1">Multi-pass membrane protein</topology>
    </subcellularLocation>
</comment>
<organism evidence="8 9">
    <name type="scientific">Ammoniphilus oxalaticus</name>
    <dbReference type="NCBI Taxonomy" id="66863"/>
    <lineage>
        <taxon>Bacteria</taxon>
        <taxon>Bacillati</taxon>
        <taxon>Bacillota</taxon>
        <taxon>Bacilli</taxon>
        <taxon>Bacillales</taxon>
        <taxon>Paenibacillaceae</taxon>
        <taxon>Aneurinibacillus group</taxon>
        <taxon>Ammoniphilus</taxon>
    </lineage>
</organism>
<dbReference type="OrthoDB" id="9793824at2"/>
<evidence type="ECO:0000256" key="2">
    <source>
        <dbReference type="ARBA" id="ARBA00022475"/>
    </source>
</evidence>
<keyword evidence="9" id="KW-1185">Reference proteome</keyword>
<evidence type="ECO:0000313" key="9">
    <source>
        <dbReference type="Proteomes" id="UP000284219"/>
    </source>
</evidence>
<name>A0A419SEU0_9BACL</name>
<feature type="transmembrane region" description="Helical" evidence="6">
    <location>
        <begin position="37"/>
        <end position="55"/>
    </location>
</feature>
<feature type="domain" description="RDD" evidence="7">
    <location>
        <begin position="4"/>
        <end position="119"/>
    </location>
</feature>
<protein>
    <recommendedName>
        <fullName evidence="7">RDD domain-containing protein</fullName>
    </recommendedName>
</protein>